<evidence type="ECO:0000256" key="1">
    <source>
        <dbReference type="SAM" id="MobiDB-lite"/>
    </source>
</evidence>
<feature type="region of interest" description="Disordered" evidence="1">
    <location>
        <begin position="259"/>
        <end position="280"/>
    </location>
</feature>
<accession>A0AAE2ZPP0</accession>
<sequence length="295" mass="33296">MGAISKISHASYETPDLDALSEYYTDIIGLTVTDREQDTVYLSSSIDHHCVVLRKGGEAACTRLGFQIGKDDDLDAFEKHVKGFGIETERKRDPEPSISDMLVFKDFKGTQMEVFKTPEPANVPFSEKGIIPHKLGHVAFHVKDVKEAAKFYCDVMGFKDSDWMGDFFAFLRCGPDHHTINFIGTGVEKHHHSAFELHDWAHIESSCDFLSRKGYPLIWGPGRHGIGHNLFTYHAAPNGLTIELFAELDQVNEDLGYFEPRPWHRENPQKPKVWPKGPESANLWGIAPPDDFMAP</sequence>
<dbReference type="CDD" id="cd08343">
    <property type="entry name" value="ED_TypeI_classII_C"/>
    <property type="match status" value="1"/>
</dbReference>
<dbReference type="InterPro" id="IPR051332">
    <property type="entry name" value="Fosfomycin_Res_Enzymes"/>
</dbReference>
<dbReference type="Proteomes" id="UP001196509">
    <property type="component" value="Unassembled WGS sequence"/>
</dbReference>
<evidence type="ECO:0000259" key="2">
    <source>
        <dbReference type="PROSITE" id="PS51819"/>
    </source>
</evidence>
<evidence type="ECO:0000313" key="3">
    <source>
        <dbReference type="EMBL" id="MBW8638457.1"/>
    </source>
</evidence>
<proteinExistence type="predicted"/>
<dbReference type="InterPro" id="IPR029068">
    <property type="entry name" value="Glyas_Bleomycin-R_OHBP_Dase"/>
</dbReference>
<dbReference type="PANTHER" id="PTHR36113:SF1">
    <property type="entry name" value="GLYOXALASE_BLEOMYCIN RESISTANCE PROTEIN_DIOXYGENASE"/>
    <property type="match status" value="1"/>
</dbReference>
<comment type="caution">
    <text evidence="3">The sequence shown here is derived from an EMBL/GenBank/DDBJ whole genome shotgun (WGS) entry which is preliminary data.</text>
</comment>
<dbReference type="AlphaFoldDB" id="A0AAE2ZPP0"/>
<dbReference type="EMBL" id="JAICBX010000002">
    <property type="protein sequence ID" value="MBW8638457.1"/>
    <property type="molecule type" value="Genomic_DNA"/>
</dbReference>
<dbReference type="RefSeq" id="WP_220229076.1">
    <property type="nucleotide sequence ID" value="NZ_JAICBX010000002.1"/>
</dbReference>
<dbReference type="PANTHER" id="PTHR36113">
    <property type="entry name" value="LYASE, PUTATIVE-RELATED-RELATED"/>
    <property type="match status" value="1"/>
</dbReference>
<keyword evidence="4" id="KW-1185">Reference proteome</keyword>
<gene>
    <name evidence="3" type="ORF">K1W69_14765</name>
</gene>
<feature type="domain" description="VOC" evidence="2">
    <location>
        <begin position="6"/>
        <end position="117"/>
    </location>
</feature>
<name>A0AAE2ZPP0_9HYPH</name>
<reference evidence="3" key="1">
    <citation type="submission" date="2021-08" db="EMBL/GenBank/DDBJ databases">
        <title>Hoeflea bacterium WL0058 sp. nov., isolated from the sediment.</title>
        <authorList>
            <person name="Wang L."/>
            <person name="Zhang D."/>
        </authorList>
    </citation>
    <scope>NUCLEOTIDE SEQUENCE</scope>
    <source>
        <strain evidence="3">WL0058</strain>
    </source>
</reference>
<dbReference type="Pfam" id="PF00903">
    <property type="entry name" value="Glyoxalase"/>
    <property type="match status" value="2"/>
</dbReference>
<evidence type="ECO:0000313" key="4">
    <source>
        <dbReference type="Proteomes" id="UP001196509"/>
    </source>
</evidence>
<dbReference type="InterPro" id="IPR037523">
    <property type="entry name" value="VOC_core"/>
</dbReference>
<dbReference type="InterPro" id="IPR004360">
    <property type="entry name" value="Glyas_Fos-R_dOase_dom"/>
</dbReference>
<protein>
    <submittedName>
        <fullName evidence="3">VOC family protein</fullName>
    </submittedName>
</protein>
<dbReference type="SUPFAM" id="SSF54593">
    <property type="entry name" value="Glyoxalase/Bleomycin resistance protein/Dihydroxybiphenyl dioxygenase"/>
    <property type="match status" value="1"/>
</dbReference>
<feature type="domain" description="VOC" evidence="2">
    <location>
        <begin position="134"/>
        <end position="247"/>
    </location>
</feature>
<dbReference type="PROSITE" id="PS51819">
    <property type="entry name" value="VOC"/>
    <property type="match status" value="2"/>
</dbReference>
<organism evidence="3 4">
    <name type="scientific">Flavimaribacter sediminis</name>
    <dbReference type="NCBI Taxonomy" id="2865987"/>
    <lineage>
        <taxon>Bacteria</taxon>
        <taxon>Pseudomonadati</taxon>
        <taxon>Pseudomonadota</taxon>
        <taxon>Alphaproteobacteria</taxon>
        <taxon>Hyphomicrobiales</taxon>
        <taxon>Rhizobiaceae</taxon>
        <taxon>Flavimaribacter</taxon>
    </lineage>
</organism>
<dbReference type="Gene3D" id="3.10.180.10">
    <property type="entry name" value="2,3-Dihydroxybiphenyl 1,2-Dioxygenase, domain 1"/>
    <property type="match status" value="2"/>
</dbReference>